<dbReference type="NCBIfam" id="TIGR00797">
    <property type="entry name" value="matE"/>
    <property type="match status" value="1"/>
</dbReference>
<keyword evidence="8 10" id="KW-0472">Membrane</keyword>
<evidence type="ECO:0000256" key="7">
    <source>
        <dbReference type="ARBA" id="ARBA00022989"/>
    </source>
</evidence>
<keyword evidence="4" id="KW-0813">Transport</keyword>
<dbReference type="Pfam" id="PF01554">
    <property type="entry name" value="MatE"/>
    <property type="match status" value="2"/>
</dbReference>
<keyword evidence="9" id="KW-0046">Antibiotic resistance</keyword>
<gene>
    <name evidence="11" type="ORF">SAMN05444380_10578</name>
</gene>
<evidence type="ECO:0000256" key="3">
    <source>
        <dbReference type="ARBA" id="ARBA00022106"/>
    </source>
</evidence>
<feature type="transmembrane region" description="Helical" evidence="10">
    <location>
        <begin position="99"/>
        <end position="118"/>
    </location>
</feature>
<dbReference type="PANTHER" id="PTHR43823">
    <property type="entry name" value="SPORULATION PROTEIN YKVU"/>
    <property type="match status" value="1"/>
</dbReference>
<dbReference type="GO" id="GO:0046677">
    <property type="term" value="P:response to antibiotic"/>
    <property type="evidence" value="ECO:0007669"/>
    <property type="project" value="UniProtKB-KW"/>
</dbReference>
<dbReference type="PANTHER" id="PTHR43823:SF3">
    <property type="entry name" value="MULTIDRUG EXPORT PROTEIN MEPA"/>
    <property type="match status" value="1"/>
</dbReference>
<dbReference type="AlphaFoldDB" id="A0A1I1WYN8"/>
<dbReference type="InterPro" id="IPR002528">
    <property type="entry name" value="MATE_fam"/>
</dbReference>
<evidence type="ECO:0000256" key="8">
    <source>
        <dbReference type="ARBA" id="ARBA00023136"/>
    </source>
</evidence>
<evidence type="ECO:0000313" key="12">
    <source>
        <dbReference type="Proteomes" id="UP000181976"/>
    </source>
</evidence>
<dbReference type="InterPro" id="IPR051327">
    <property type="entry name" value="MATE_MepA_subfamily"/>
</dbReference>
<feature type="transmembrane region" description="Helical" evidence="10">
    <location>
        <begin position="138"/>
        <end position="159"/>
    </location>
</feature>
<keyword evidence="7 10" id="KW-1133">Transmembrane helix</keyword>
<feature type="transmembrane region" description="Helical" evidence="10">
    <location>
        <begin position="396"/>
        <end position="414"/>
    </location>
</feature>
<dbReference type="eggNOG" id="COG0534">
    <property type="taxonomic scope" value="Bacteria"/>
</dbReference>
<reference evidence="11 12" key="1">
    <citation type="submission" date="2016-10" db="EMBL/GenBank/DDBJ databases">
        <authorList>
            <person name="de Groot N.N."/>
        </authorList>
    </citation>
    <scope>NUCLEOTIDE SEQUENCE [LARGE SCALE GENOMIC DNA]</scope>
    <source>
        <strain evidence="11 12">DSM 19012</strain>
    </source>
</reference>
<feature type="transmembrane region" description="Helical" evidence="10">
    <location>
        <begin position="166"/>
        <end position="188"/>
    </location>
</feature>
<keyword evidence="6 10" id="KW-0812">Transmembrane</keyword>
<feature type="transmembrane region" description="Helical" evidence="10">
    <location>
        <begin position="236"/>
        <end position="261"/>
    </location>
</feature>
<dbReference type="CDD" id="cd13143">
    <property type="entry name" value="MATE_MepA_like"/>
    <property type="match status" value="1"/>
</dbReference>
<dbReference type="InterPro" id="IPR048279">
    <property type="entry name" value="MdtK-like"/>
</dbReference>
<sequence length="453" mass="49203">MQDKKLHELAHHPVGALMWRYFWPTFIGVMANSLYNIIDRIFIGQFVGPEALSGVTAVFPVMVIMMAFGMLVGSGGSVRLSLNLGRKDFEKARQVVGNAVALVVLISGSVTFLGFAIKGPMLRLFGATDVTMQYANEYLNYILWGVVLHEFGFSLNALIRAEGNAHLAMISMLISAGINIPLDALFIIHFKLGVGGAALATIISMACLSAWVLIHFRSNRCVVKLEWKYLGLNKKIVLAITSVGLAPFAMQIANSVVQALFNINLIRYGSDLAVGAMGIVMSVAVIIIMSIVALNMASQPIIGYNYGARNYNRVRQTLIKSISIATAISLCAWVLIQVFPKPIINIFVSDSAEIMNYGKDGLRIYLLALPVVGFQVVAGNYFQAIGKAGKSIFLSLLRQVIVLIPLLIILPKVLGLTGVWISAPISDAVSSIITALFLIKEWKRLTQASNALA</sequence>
<protein>
    <recommendedName>
        <fullName evidence="3">Multidrug export protein MepA</fullName>
    </recommendedName>
</protein>
<dbReference type="Proteomes" id="UP000181976">
    <property type="component" value="Unassembled WGS sequence"/>
</dbReference>
<keyword evidence="5" id="KW-1003">Cell membrane</keyword>
<feature type="transmembrane region" description="Helical" evidence="10">
    <location>
        <begin position="364"/>
        <end position="384"/>
    </location>
</feature>
<keyword evidence="12" id="KW-1185">Reference proteome</keyword>
<feature type="transmembrane region" description="Helical" evidence="10">
    <location>
        <begin position="21"/>
        <end position="38"/>
    </location>
</feature>
<dbReference type="STRING" id="385682.SAMN05444380_10578"/>
<dbReference type="OrthoDB" id="9811110at2"/>
<dbReference type="PIRSF" id="PIRSF006603">
    <property type="entry name" value="DinF"/>
    <property type="match status" value="1"/>
</dbReference>
<accession>A0A1I1WYN8</accession>
<dbReference type="EMBL" id="FONA01000005">
    <property type="protein sequence ID" value="SFE00189.1"/>
    <property type="molecule type" value="Genomic_DNA"/>
</dbReference>
<evidence type="ECO:0000256" key="5">
    <source>
        <dbReference type="ARBA" id="ARBA00022475"/>
    </source>
</evidence>
<feature type="transmembrane region" description="Helical" evidence="10">
    <location>
        <begin position="273"/>
        <end position="297"/>
    </location>
</feature>
<comment type="subcellular location">
    <subcellularLocation>
        <location evidence="1">Cell membrane</location>
        <topology evidence="1">Multi-pass membrane protein</topology>
    </subcellularLocation>
</comment>
<comment type="similarity">
    <text evidence="2">Belongs to the multi antimicrobial extrusion (MATE) (TC 2.A.66.1) family. MepA subfamily.</text>
</comment>
<feature type="transmembrane region" description="Helical" evidence="10">
    <location>
        <begin position="58"/>
        <end position="78"/>
    </location>
</feature>
<evidence type="ECO:0000256" key="6">
    <source>
        <dbReference type="ARBA" id="ARBA00022692"/>
    </source>
</evidence>
<dbReference type="InterPro" id="IPR045070">
    <property type="entry name" value="MATE_MepA-like"/>
</dbReference>
<dbReference type="GO" id="GO:0042910">
    <property type="term" value="F:xenobiotic transmembrane transporter activity"/>
    <property type="evidence" value="ECO:0007669"/>
    <property type="project" value="InterPro"/>
</dbReference>
<evidence type="ECO:0000256" key="2">
    <source>
        <dbReference type="ARBA" id="ARBA00008417"/>
    </source>
</evidence>
<dbReference type="GO" id="GO:0005886">
    <property type="term" value="C:plasma membrane"/>
    <property type="evidence" value="ECO:0007669"/>
    <property type="project" value="UniProtKB-SubCell"/>
</dbReference>
<proteinExistence type="inferred from homology"/>
<dbReference type="GO" id="GO:0015297">
    <property type="term" value="F:antiporter activity"/>
    <property type="evidence" value="ECO:0007669"/>
    <property type="project" value="InterPro"/>
</dbReference>
<dbReference type="RefSeq" id="WP_010526692.1">
    <property type="nucleotide sequence ID" value="NZ_AFSL01000015.1"/>
</dbReference>
<evidence type="ECO:0000256" key="10">
    <source>
        <dbReference type="SAM" id="Phobius"/>
    </source>
</evidence>
<evidence type="ECO:0000313" key="11">
    <source>
        <dbReference type="EMBL" id="SFE00189.1"/>
    </source>
</evidence>
<organism evidence="11 12">
    <name type="scientific">Thermophagus xiamenensis</name>
    <dbReference type="NCBI Taxonomy" id="385682"/>
    <lineage>
        <taxon>Bacteria</taxon>
        <taxon>Pseudomonadati</taxon>
        <taxon>Bacteroidota</taxon>
        <taxon>Bacteroidia</taxon>
        <taxon>Marinilabiliales</taxon>
        <taxon>Marinilabiliaceae</taxon>
        <taxon>Thermophagus</taxon>
    </lineage>
</organism>
<evidence type="ECO:0000256" key="1">
    <source>
        <dbReference type="ARBA" id="ARBA00004651"/>
    </source>
</evidence>
<evidence type="ECO:0000256" key="9">
    <source>
        <dbReference type="ARBA" id="ARBA00023251"/>
    </source>
</evidence>
<evidence type="ECO:0000256" key="4">
    <source>
        <dbReference type="ARBA" id="ARBA00022448"/>
    </source>
</evidence>
<name>A0A1I1WYN8_9BACT</name>
<feature type="transmembrane region" description="Helical" evidence="10">
    <location>
        <begin position="194"/>
        <end position="216"/>
    </location>
</feature>
<dbReference type="InParanoid" id="A0A1I1WYN8"/>
<feature type="transmembrane region" description="Helical" evidence="10">
    <location>
        <begin position="318"/>
        <end position="339"/>
    </location>
</feature>